<gene>
    <name evidence="3" type="ORF">FG383_15735</name>
</gene>
<dbReference type="InterPro" id="IPR036388">
    <property type="entry name" value="WH-like_DNA-bd_sf"/>
</dbReference>
<evidence type="ECO:0000259" key="1">
    <source>
        <dbReference type="Pfam" id="PF03551"/>
    </source>
</evidence>
<proteinExistence type="predicted"/>
<dbReference type="InterPro" id="IPR036390">
    <property type="entry name" value="WH_DNA-bd_sf"/>
</dbReference>
<dbReference type="AlphaFoldDB" id="A0A544SWW6"/>
<dbReference type="Pfam" id="PF10400">
    <property type="entry name" value="Vir_act_alpha_C"/>
    <property type="match status" value="1"/>
</dbReference>
<dbReference type="EMBL" id="VDGG01000039">
    <property type="protein sequence ID" value="TQR09647.1"/>
    <property type="molecule type" value="Genomic_DNA"/>
</dbReference>
<dbReference type="Pfam" id="PF03551">
    <property type="entry name" value="PadR"/>
    <property type="match status" value="1"/>
</dbReference>
<dbReference type="RefSeq" id="WP_142608343.1">
    <property type="nucleotide sequence ID" value="NZ_VDGG01000039.1"/>
</dbReference>
<dbReference type="PANTHER" id="PTHR43252:SF4">
    <property type="entry name" value="TRANSCRIPTIONAL REGULATORY PROTEIN"/>
    <property type="match status" value="1"/>
</dbReference>
<dbReference type="PANTHER" id="PTHR43252">
    <property type="entry name" value="TRANSCRIPTIONAL REGULATOR YQJI"/>
    <property type="match status" value="1"/>
</dbReference>
<dbReference type="OrthoDB" id="9783723at2"/>
<evidence type="ECO:0000313" key="3">
    <source>
        <dbReference type="EMBL" id="TQR09647.1"/>
    </source>
</evidence>
<dbReference type="InterPro" id="IPR005149">
    <property type="entry name" value="Tscrpt_reg_PadR_N"/>
</dbReference>
<dbReference type="InterPro" id="IPR018309">
    <property type="entry name" value="Tscrpt_reg_PadR_C"/>
</dbReference>
<name>A0A544SWW6_9BACI</name>
<accession>A0A544SWW6</accession>
<organism evidence="3 4">
    <name type="scientific">Psychrobacillus soli</name>
    <dbReference type="NCBI Taxonomy" id="1543965"/>
    <lineage>
        <taxon>Bacteria</taxon>
        <taxon>Bacillati</taxon>
        <taxon>Bacillota</taxon>
        <taxon>Bacilli</taxon>
        <taxon>Bacillales</taxon>
        <taxon>Bacillaceae</taxon>
        <taxon>Psychrobacillus</taxon>
    </lineage>
</organism>
<keyword evidence="4" id="KW-1185">Reference proteome</keyword>
<dbReference type="SUPFAM" id="SSF46785">
    <property type="entry name" value="Winged helix' DNA-binding domain"/>
    <property type="match status" value="1"/>
</dbReference>
<feature type="domain" description="Transcription regulator PadR N-terminal" evidence="1">
    <location>
        <begin position="8"/>
        <end position="77"/>
    </location>
</feature>
<comment type="caution">
    <text evidence="3">The sequence shown here is derived from an EMBL/GenBank/DDBJ whole genome shotgun (WGS) entry which is preliminary data.</text>
</comment>
<sequence>MNSLAYAILGVVSRTPVSGYDLGKRLELLWAANLSQIYPILSKLEEKELVRYELIEQIGKPNKKKYYVTEKGTQKLRTWIQEIPAEPIIRDEFIIKFYSIWLTDSEVAIQLLNNRKKIYLKKQQHFSEEVKKMEEDPTIDPTDKTLNHFSRYLLLTRRIRIFQFELDWCDDVLRLINQHN</sequence>
<reference evidence="3 4" key="1">
    <citation type="submission" date="2019-05" db="EMBL/GenBank/DDBJ databases">
        <title>Psychrobacillus vulpis sp. nov., a new species isolated from feces of a red fox that inhabits in The Tablas de Daimiel Natural Park, Albacete, Spain.</title>
        <authorList>
            <person name="Rodriguez M."/>
            <person name="Reina J.C."/>
            <person name="Bejar V."/>
            <person name="Llamas I."/>
        </authorList>
    </citation>
    <scope>NUCLEOTIDE SEQUENCE [LARGE SCALE GENOMIC DNA]</scope>
    <source>
        <strain evidence="3 4">NHI-2</strain>
    </source>
</reference>
<dbReference type="Gene3D" id="6.10.140.190">
    <property type="match status" value="1"/>
</dbReference>
<dbReference type="Proteomes" id="UP000318937">
    <property type="component" value="Unassembled WGS sequence"/>
</dbReference>
<dbReference type="Gene3D" id="1.10.10.10">
    <property type="entry name" value="Winged helix-like DNA-binding domain superfamily/Winged helix DNA-binding domain"/>
    <property type="match status" value="1"/>
</dbReference>
<feature type="domain" description="Transcription regulator PadR C-terminal" evidence="2">
    <location>
        <begin position="89"/>
        <end position="176"/>
    </location>
</feature>
<evidence type="ECO:0000259" key="2">
    <source>
        <dbReference type="Pfam" id="PF10400"/>
    </source>
</evidence>
<evidence type="ECO:0000313" key="4">
    <source>
        <dbReference type="Proteomes" id="UP000318937"/>
    </source>
</evidence>
<protein>
    <submittedName>
        <fullName evidence="3">PadR family transcriptional regulator</fullName>
    </submittedName>
</protein>